<gene>
    <name evidence="1" type="ORF">AKO1_000947</name>
    <name evidence="2" type="ORF">AKO1_015210</name>
</gene>
<dbReference type="EMBL" id="JAOPGA020001302">
    <property type="protein sequence ID" value="KAL0487107.1"/>
    <property type="molecule type" value="Genomic_DNA"/>
</dbReference>
<dbReference type="EMBL" id="JAOPGA020001621">
    <property type="protein sequence ID" value="KAL0489949.1"/>
    <property type="molecule type" value="Genomic_DNA"/>
</dbReference>
<organism evidence="1 3">
    <name type="scientific">Acrasis kona</name>
    <dbReference type="NCBI Taxonomy" id="1008807"/>
    <lineage>
        <taxon>Eukaryota</taxon>
        <taxon>Discoba</taxon>
        <taxon>Heterolobosea</taxon>
        <taxon>Tetramitia</taxon>
        <taxon>Eutetramitia</taxon>
        <taxon>Acrasidae</taxon>
        <taxon>Acrasis</taxon>
    </lineage>
</organism>
<sequence length="676" mass="77066">MLNCIENNHATQLTHLIQFLNCIWKLPQDGTSSSTNIQDQHSPIQSAKFLGFLCRNPHILDILHLHGLIPNLIQSTFCFVCWLLRNPTQDYHQDFSMAFTVIYVIVERFEIIQHESARCIFERMMEWIKNCDVDSTIDSDDQLRLCEWFSEWFYDAVPADHAREEGDDGMNGDGDRLLSTLLEAQRRREANDSISLSDALDSTKVMAFKKDLSPVRILQVSHYVTRQCIYAVAANRCKPLGVFSMLAMFCEHFGNHVEIGISLSLRTCLHHIFFATRFQQFILQLINQLMQCLSQRQNRSIGYSVGSVMLHNILKRHVHLVNQNSYDVNRNPTMMDYERYQHLMRDEYTIVRNPAMHPAAQWQGHLIQTPPIAPHSNQLLLLPLVANANSSSSSSSSVPSISTTLSCSPHNLSYALLLRNHLYNLVNEEQDTGQAECITYVRQFCSAFGPDQLFDWMLKHLNDACGGSQDSSGQLDVKNTSWTHPSGSFKHHQSAFQKTAIRMAEAIGMSLLASVQDQDLNRILQYAICNFVNHHVGDEDDKESSASVVSTKLLLAQASAIMYSLLLVMHECPHHVLQPLLKMIKIKSHHNVSSVYGRLDHVDTISVFLIHLTEKLVKVPLLIAHLFQGEEGQVVLFDWALTLKNKYNKYKVAIQLFDLRTAVGRRMALNLSRDDH</sequence>
<evidence type="ECO:0000313" key="1">
    <source>
        <dbReference type="EMBL" id="KAL0487107.1"/>
    </source>
</evidence>
<protein>
    <submittedName>
        <fullName evidence="1">Uncharacterized protein</fullName>
    </submittedName>
</protein>
<dbReference type="AlphaFoldDB" id="A0AAW2ZCS0"/>
<reference evidence="1 3" key="1">
    <citation type="submission" date="2024-03" db="EMBL/GenBank/DDBJ databases">
        <title>The Acrasis kona genome and developmental transcriptomes reveal deep origins of eukaryotic multicellular pathways.</title>
        <authorList>
            <person name="Sheikh S."/>
            <person name="Fu C.-J."/>
            <person name="Brown M.W."/>
            <person name="Baldauf S.L."/>
        </authorList>
    </citation>
    <scope>NUCLEOTIDE SEQUENCE [LARGE SCALE GENOMIC DNA]</scope>
    <source>
        <strain evidence="1 3">ATCC MYA-3509</strain>
    </source>
</reference>
<keyword evidence="3" id="KW-1185">Reference proteome</keyword>
<evidence type="ECO:0000313" key="2">
    <source>
        <dbReference type="EMBL" id="KAL0489949.1"/>
    </source>
</evidence>
<comment type="caution">
    <text evidence="1">The sequence shown here is derived from an EMBL/GenBank/DDBJ whole genome shotgun (WGS) entry which is preliminary data.</text>
</comment>
<accession>A0AAW2ZCS0</accession>
<proteinExistence type="predicted"/>
<name>A0AAW2ZCS0_9EUKA</name>
<dbReference type="Proteomes" id="UP001431209">
    <property type="component" value="Unassembled WGS sequence"/>
</dbReference>
<evidence type="ECO:0000313" key="3">
    <source>
        <dbReference type="Proteomes" id="UP001431209"/>
    </source>
</evidence>